<dbReference type="RefSeq" id="WP_051642936.1">
    <property type="nucleotide sequence ID" value="NZ_JNHN01000175.1"/>
</dbReference>
<dbReference type="EMBL" id="JNHN01000175">
    <property type="protein sequence ID" value="KDS49671.1"/>
    <property type="molecule type" value="Genomic_DNA"/>
</dbReference>
<proteinExistence type="predicted"/>
<reference evidence="1 2" key="1">
    <citation type="submission" date="2014-04" db="EMBL/GenBank/DDBJ databases">
        <authorList>
            <person name="Sears C."/>
            <person name="Carroll K."/>
            <person name="Sack B.R."/>
            <person name="Qadri F."/>
            <person name="Myers L.L."/>
            <person name="Chung G.-T."/>
            <person name="Escheverria P."/>
            <person name="Fraser C.M."/>
            <person name="Sadzewicz L."/>
            <person name="Shefchek K.A."/>
            <person name="Tallon L."/>
            <person name="Das S.P."/>
            <person name="Daugherty S."/>
            <person name="Mongodin E.F."/>
        </authorList>
    </citation>
    <scope>NUCLEOTIDE SEQUENCE [LARGE SCALE GENOMIC DNA]</scope>
    <source>
        <strain evidence="1 2">3978 T3 ii</strain>
    </source>
</reference>
<evidence type="ECO:0000313" key="1">
    <source>
        <dbReference type="EMBL" id="KDS49671.1"/>
    </source>
</evidence>
<organism evidence="1 2">
    <name type="scientific">Bacteroides uniformis str. 3978 T3 ii</name>
    <dbReference type="NCBI Taxonomy" id="1339349"/>
    <lineage>
        <taxon>Bacteria</taxon>
        <taxon>Pseudomonadati</taxon>
        <taxon>Bacteroidota</taxon>
        <taxon>Bacteroidia</taxon>
        <taxon>Bacteroidales</taxon>
        <taxon>Bacteroidaceae</taxon>
        <taxon>Bacteroides</taxon>
    </lineage>
</organism>
<gene>
    <name evidence="1" type="ORF">M094_1775</name>
</gene>
<evidence type="ECO:0000313" key="2">
    <source>
        <dbReference type="Proteomes" id="UP000028013"/>
    </source>
</evidence>
<accession>A0A078S255</accession>
<sequence>MALFDIENHLSPKWKKIDYYVNFIYAGKKEGVVGFEYTFRFENGTVVYAYSKNAGGILVSESLRVDDNLVFERKNGSFCINKQQFPMEETIENNLGSNANNGSIVNFL</sequence>
<dbReference type="Proteomes" id="UP000028013">
    <property type="component" value="Unassembled WGS sequence"/>
</dbReference>
<dbReference type="PATRIC" id="fig|1339349.3.peg.2928"/>
<comment type="caution">
    <text evidence="1">The sequence shown here is derived from an EMBL/GenBank/DDBJ whole genome shotgun (WGS) entry which is preliminary data.</text>
</comment>
<dbReference type="AlphaFoldDB" id="A0A078S255"/>
<protein>
    <submittedName>
        <fullName evidence="1">Uncharacterized protein</fullName>
    </submittedName>
</protein>
<name>A0A078S255_BACUN</name>